<evidence type="ECO:0000313" key="1">
    <source>
        <dbReference type="EMBL" id="VDN28263.1"/>
    </source>
</evidence>
<reference evidence="1 2" key="1">
    <citation type="submission" date="2018-11" db="EMBL/GenBank/DDBJ databases">
        <authorList>
            <consortium name="Pathogen Informatics"/>
        </authorList>
    </citation>
    <scope>NUCLEOTIDE SEQUENCE [LARGE SCALE GENOMIC DNA]</scope>
</reference>
<accession>A0A3P7MWC3</accession>
<protein>
    <submittedName>
        <fullName evidence="1">Uncharacterized protein</fullName>
    </submittedName>
</protein>
<feature type="non-terminal residue" evidence="1">
    <location>
        <position position="157"/>
    </location>
</feature>
<name>A0A3P7MWC3_CYLGO</name>
<dbReference type="Proteomes" id="UP000271889">
    <property type="component" value="Unassembled WGS sequence"/>
</dbReference>
<dbReference type="EMBL" id="UYRV01113505">
    <property type="protein sequence ID" value="VDN28263.1"/>
    <property type="molecule type" value="Genomic_DNA"/>
</dbReference>
<sequence>MPHRPGTGNDAFVQKTMDLVVQLPYPSLLGCLRGPYPFLTSPPVAPTHFNASGHKLATLFPSIQCCLALMFAAERYADARLRADTENIIGSTFHLQMDLLRSYISMMERVVNDHGMCSTHQHSSAPTEAELLAHSPGGQCGSPSLGTPHNDSGFCSG</sequence>
<dbReference type="PROSITE" id="PS51257">
    <property type="entry name" value="PROKAR_LIPOPROTEIN"/>
    <property type="match status" value="1"/>
</dbReference>
<keyword evidence="2" id="KW-1185">Reference proteome</keyword>
<evidence type="ECO:0000313" key="2">
    <source>
        <dbReference type="Proteomes" id="UP000271889"/>
    </source>
</evidence>
<organism evidence="1 2">
    <name type="scientific">Cylicostephanus goldi</name>
    <name type="common">Nematode worm</name>
    <dbReference type="NCBI Taxonomy" id="71465"/>
    <lineage>
        <taxon>Eukaryota</taxon>
        <taxon>Metazoa</taxon>
        <taxon>Ecdysozoa</taxon>
        <taxon>Nematoda</taxon>
        <taxon>Chromadorea</taxon>
        <taxon>Rhabditida</taxon>
        <taxon>Rhabditina</taxon>
        <taxon>Rhabditomorpha</taxon>
        <taxon>Strongyloidea</taxon>
        <taxon>Strongylidae</taxon>
        <taxon>Cylicostephanus</taxon>
    </lineage>
</organism>
<gene>
    <name evidence="1" type="ORF">CGOC_LOCUS10901</name>
</gene>
<dbReference type="OrthoDB" id="5776275at2759"/>
<proteinExistence type="predicted"/>
<dbReference type="AlphaFoldDB" id="A0A3P7MWC3"/>